<evidence type="ECO:0000313" key="3">
    <source>
        <dbReference type="Ensembl" id="ENSSGRP00000054280.1"/>
    </source>
</evidence>
<reference evidence="3" key="1">
    <citation type="submission" date="2025-08" db="UniProtKB">
        <authorList>
            <consortium name="Ensembl"/>
        </authorList>
    </citation>
    <scope>IDENTIFICATION</scope>
</reference>
<dbReference type="InterPro" id="IPR013106">
    <property type="entry name" value="Ig_V-set"/>
</dbReference>
<dbReference type="Ensembl" id="ENSSGRT00000057994.1">
    <property type="protein sequence ID" value="ENSSGRP00000054280.1"/>
    <property type="gene ID" value="ENSSGRG00000028557.1"/>
</dbReference>
<dbReference type="InterPro" id="IPR013783">
    <property type="entry name" value="Ig-like_fold"/>
</dbReference>
<feature type="domain" description="Immunoglobulin" evidence="2">
    <location>
        <begin position="30"/>
        <end position="127"/>
    </location>
</feature>
<protein>
    <recommendedName>
        <fullName evidence="2">Immunoglobulin domain-containing protein</fullName>
    </recommendedName>
</protein>
<feature type="transmembrane region" description="Helical" evidence="1">
    <location>
        <begin position="359"/>
        <end position="379"/>
    </location>
</feature>
<evidence type="ECO:0000259" key="2">
    <source>
        <dbReference type="SMART" id="SM00409"/>
    </source>
</evidence>
<dbReference type="OMA" id="QQERIRW"/>
<feature type="domain" description="Immunoglobulin" evidence="2">
    <location>
        <begin position="246"/>
        <end position="346"/>
    </location>
</feature>
<keyword evidence="4" id="KW-1185">Reference proteome</keyword>
<reference evidence="3" key="2">
    <citation type="submission" date="2025-09" db="UniProtKB">
        <authorList>
            <consortium name="Ensembl"/>
        </authorList>
    </citation>
    <scope>IDENTIFICATION</scope>
</reference>
<evidence type="ECO:0000313" key="4">
    <source>
        <dbReference type="Proteomes" id="UP000472262"/>
    </source>
</evidence>
<proteinExistence type="predicted"/>
<accession>A0A672NSS0</accession>
<organism evidence="3 4">
    <name type="scientific">Sinocyclocheilus grahami</name>
    <name type="common">Dianchi golden-line fish</name>
    <name type="synonym">Barbus grahami</name>
    <dbReference type="NCBI Taxonomy" id="75366"/>
    <lineage>
        <taxon>Eukaryota</taxon>
        <taxon>Metazoa</taxon>
        <taxon>Chordata</taxon>
        <taxon>Craniata</taxon>
        <taxon>Vertebrata</taxon>
        <taxon>Euteleostomi</taxon>
        <taxon>Actinopterygii</taxon>
        <taxon>Neopterygii</taxon>
        <taxon>Teleostei</taxon>
        <taxon>Ostariophysi</taxon>
        <taxon>Cypriniformes</taxon>
        <taxon>Cyprinidae</taxon>
        <taxon>Cyprininae</taxon>
        <taxon>Sinocyclocheilus</taxon>
    </lineage>
</organism>
<keyword evidence="1" id="KW-0812">Transmembrane</keyword>
<name>A0A672NSS0_SINGR</name>
<dbReference type="PANTHER" id="PTHR21063">
    <property type="entry name" value="LFA-3"/>
    <property type="match status" value="1"/>
</dbReference>
<dbReference type="InParanoid" id="A0A672NSS0"/>
<dbReference type="Gene3D" id="2.60.40.10">
    <property type="entry name" value="Immunoglobulins"/>
    <property type="match status" value="3"/>
</dbReference>
<dbReference type="InterPro" id="IPR003599">
    <property type="entry name" value="Ig_sub"/>
</dbReference>
<dbReference type="InterPro" id="IPR036179">
    <property type="entry name" value="Ig-like_dom_sf"/>
</dbReference>
<dbReference type="SUPFAM" id="SSF48726">
    <property type="entry name" value="Immunoglobulin"/>
    <property type="match status" value="3"/>
</dbReference>
<dbReference type="PANTHER" id="PTHR21063:SF4">
    <property type="entry name" value="CD48 ANTIGEN-RELATED"/>
    <property type="match status" value="1"/>
</dbReference>
<sequence>MNITTTDTGDYKLLNRAALFYIICASGVDTVEVPVMEGESVTLHTGVETKQQERIRWYFNDTRIAQITGDPNKTCTDVQCNKGTERFRDRLKLDHQTGSLTIMNITTTDTGDYKLLINSSRFVISFSAFGASGVDTVEVPVMEGESVTLHTGVETKQQERIRWYFNDTRIAQITGDPNKTCTDVQCNKGTERFRDRLKLDNQTGSLTIMNITTTDTGDYKLLINSSRFGILLVCVSDVPAAERDKMKRKSAKEGESITLHSDGIKNPNDLKMWYFNDTLITEITGDQSKICTDDQCKERFRDRLKLDHQTGALTITNTRTTDSGLYKLQINSSRFNIIKTFSVTVTGEYHFTVLDSTTVAAAVVAAVLLVAAAGVIYCYCRRSGQDGKYCIQLI</sequence>
<dbReference type="SMART" id="SM00409">
    <property type="entry name" value="IG"/>
    <property type="match status" value="3"/>
</dbReference>
<dbReference type="AlphaFoldDB" id="A0A672NSS0"/>
<keyword evidence="1" id="KW-0472">Membrane</keyword>
<feature type="domain" description="Immunoglobulin" evidence="2">
    <location>
        <begin position="136"/>
        <end position="236"/>
    </location>
</feature>
<dbReference type="Pfam" id="PF07686">
    <property type="entry name" value="V-set"/>
    <property type="match status" value="2"/>
</dbReference>
<dbReference type="Proteomes" id="UP000472262">
    <property type="component" value="Unassembled WGS sequence"/>
</dbReference>
<evidence type="ECO:0000256" key="1">
    <source>
        <dbReference type="SAM" id="Phobius"/>
    </source>
</evidence>
<keyword evidence="1" id="KW-1133">Transmembrane helix</keyword>